<dbReference type="InterPro" id="IPR036380">
    <property type="entry name" value="Isochorismatase-like_sf"/>
</dbReference>
<evidence type="ECO:0000313" key="5">
    <source>
        <dbReference type="Proteomes" id="UP000677305"/>
    </source>
</evidence>
<dbReference type="InterPro" id="IPR050272">
    <property type="entry name" value="Isochorismatase-like_hydrls"/>
</dbReference>
<dbReference type="Pfam" id="PF00857">
    <property type="entry name" value="Isochorismatase"/>
    <property type="match status" value="1"/>
</dbReference>
<evidence type="ECO:0000313" key="4">
    <source>
        <dbReference type="EMBL" id="QUH31034.1"/>
    </source>
</evidence>
<evidence type="ECO:0000256" key="1">
    <source>
        <dbReference type="ARBA" id="ARBA00006336"/>
    </source>
</evidence>
<dbReference type="CDD" id="cd00431">
    <property type="entry name" value="cysteine_hydrolases"/>
    <property type="match status" value="1"/>
</dbReference>
<comment type="similarity">
    <text evidence="1">Belongs to the isochorismatase family.</text>
</comment>
<feature type="domain" description="Isochorismatase-like" evidence="3">
    <location>
        <begin position="5"/>
        <end position="184"/>
    </location>
</feature>
<dbReference type="KEGG" id="vgu:HYG85_19760"/>
<dbReference type="PANTHER" id="PTHR43540">
    <property type="entry name" value="PEROXYUREIDOACRYLATE/UREIDOACRYLATE AMIDOHYDROLASE-RELATED"/>
    <property type="match status" value="1"/>
</dbReference>
<keyword evidence="5" id="KW-1185">Reference proteome</keyword>
<accession>A0A8J8MDH2</accession>
<reference evidence="4 5" key="1">
    <citation type="submission" date="2020-07" db="EMBL/GenBank/DDBJ databases">
        <title>Vallitalea guaymasensis genome.</title>
        <authorList>
            <person name="Postec A."/>
        </authorList>
    </citation>
    <scope>NUCLEOTIDE SEQUENCE [LARGE SCALE GENOMIC DNA]</scope>
    <source>
        <strain evidence="4 5">Ra1766G1</strain>
    </source>
</reference>
<dbReference type="AlphaFoldDB" id="A0A8J8MDH2"/>
<dbReference type="Gene3D" id="3.40.50.850">
    <property type="entry name" value="Isochorismatase-like"/>
    <property type="match status" value="1"/>
</dbReference>
<evidence type="ECO:0000256" key="2">
    <source>
        <dbReference type="ARBA" id="ARBA00022801"/>
    </source>
</evidence>
<name>A0A8J8MDH2_9FIRM</name>
<dbReference type="InterPro" id="IPR000868">
    <property type="entry name" value="Isochorismatase-like_dom"/>
</dbReference>
<dbReference type="EMBL" id="CP058561">
    <property type="protein sequence ID" value="QUH31034.1"/>
    <property type="molecule type" value="Genomic_DNA"/>
</dbReference>
<organism evidence="4 5">
    <name type="scientific">Vallitalea guaymasensis</name>
    <dbReference type="NCBI Taxonomy" id="1185412"/>
    <lineage>
        <taxon>Bacteria</taxon>
        <taxon>Bacillati</taxon>
        <taxon>Bacillota</taxon>
        <taxon>Clostridia</taxon>
        <taxon>Lachnospirales</taxon>
        <taxon>Vallitaleaceae</taxon>
        <taxon>Vallitalea</taxon>
    </lineage>
</organism>
<dbReference type="Proteomes" id="UP000677305">
    <property type="component" value="Chromosome"/>
</dbReference>
<protein>
    <submittedName>
        <fullName evidence="4">Cysteine hydrolase family protein</fullName>
    </submittedName>
</protein>
<gene>
    <name evidence="4" type="ORF">HYG85_19760</name>
</gene>
<keyword evidence="2 4" id="KW-0378">Hydrolase</keyword>
<evidence type="ECO:0000259" key="3">
    <source>
        <dbReference type="Pfam" id="PF00857"/>
    </source>
</evidence>
<proteinExistence type="inferred from homology"/>
<dbReference type="SUPFAM" id="SSF52499">
    <property type="entry name" value="Isochorismatase-like hydrolases"/>
    <property type="match status" value="1"/>
</dbReference>
<dbReference type="GO" id="GO:0016787">
    <property type="term" value="F:hydrolase activity"/>
    <property type="evidence" value="ECO:0007669"/>
    <property type="project" value="UniProtKB-KW"/>
</dbReference>
<sequence length="189" mass="21445">MLMNTAYLLIDYVYDFIDDKGVLSLSKRGQAIKDNIIKVIDKIKKDEDLLYICNDDHEENSYKFSPEAKLFPLHCDKKGSELAIDKDVFMKIKPEKTYNISKVMYSSFNGTRLDLVLRQQDIKELVLMGVCTDICVLHTAIDAYNLGYKITVIDDCCCGLTDEGHGFALNHFKNTLGAKIVTSNELLKS</sequence>
<dbReference type="PANTHER" id="PTHR43540:SF10">
    <property type="entry name" value="ISOCHORISMATASE"/>
    <property type="match status" value="1"/>
</dbReference>